<keyword evidence="1" id="KW-0732">Signal</keyword>
<organism evidence="3 4">
    <name type="scientific">Psychroflexus planctonicus</name>
    <dbReference type="NCBI Taxonomy" id="1526575"/>
    <lineage>
        <taxon>Bacteria</taxon>
        <taxon>Pseudomonadati</taxon>
        <taxon>Bacteroidota</taxon>
        <taxon>Flavobacteriia</taxon>
        <taxon>Flavobacteriales</taxon>
        <taxon>Flavobacteriaceae</taxon>
        <taxon>Psychroflexus</taxon>
    </lineage>
</organism>
<sequence length="250" mass="28605">MSASLGFSQEDDQNKRIIRLQIYTQNSFDQQSTSSDAIRIEFTDDGSNEYDNRDVEKMDNLDENLARLLGSSLLTIENREQPFDGEILPLFINQYSTTNYVYKFQIENFEDFNVVLNDNYEDTTFQVEEDSFIYSFSVNPSINASTSFNRFSIQLNQETMSVNSFNNSPDFSISPNPVVSDVIHIKSSSFINEKVNVQIFNQVGKLVFKKTTTFPSNGDLSLNNLNLNSGVYLVKIQSGKHQLTKKMIKH</sequence>
<name>A0ABQ1SNK9_9FLAO</name>
<evidence type="ECO:0000256" key="1">
    <source>
        <dbReference type="ARBA" id="ARBA00022729"/>
    </source>
</evidence>
<evidence type="ECO:0000313" key="4">
    <source>
        <dbReference type="Proteomes" id="UP000599179"/>
    </source>
</evidence>
<protein>
    <recommendedName>
        <fullName evidence="2">Secretion system C-terminal sorting domain-containing protein</fullName>
    </recommendedName>
</protein>
<evidence type="ECO:0000259" key="2">
    <source>
        <dbReference type="Pfam" id="PF18962"/>
    </source>
</evidence>
<keyword evidence="4" id="KW-1185">Reference proteome</keyword>
<reference evidence="4" key="1">
    <citation type="journal article" date="2019" name="Int. J. Syst. Evol. Microbiol.">
        <title>The Global Catalogue of Microorganisms (GCM) 10K type strain sequencing project: providing services to taxonomists for standard genome sequencing and annotation.</title>
        <authorList>
            <consortium name="The Broad Institute Genomics Platform"/>
            <consortium name="The Broad Institute Genome Sequencing Center for Infectious Disease"/>
            <person name="Wu L."/>
            <person name="Ma J."/>
        </authorList>
    </citation>
    <scope>NUCLEOTIDE SEQUENCE [LARGE SCALE GENOMIC DNA]</scope>
    <source>
        <strain evidence="4">CGMCC 1.12931</strain>
    </source>
</reference>
<dbReference type="EMBL" id="BMGM01000013">
    <property type="protein sequence ID" value="GGE44248.1"/>
    <property type="molecule type" value="Genomic_DNA"/>
</dbReference>
<dbReference type="RefSeq" id="WP_188459526.1">
    <property type="nucleotide sequence ID" value="NZ_BMGM01000013.1"/>
</dbReference>
<proteinExistence type="predicted"/>
<comment type="caution">
    <text evidence="3">The sequence shown here is derived from an EMBL/GenBank/DDBJ whole genome shotgun (WGS) entry which is preliminary data.</text>
</comment>
<accession>A0ABQ1SNK9</accession>
<feature type="domain" description="Secretion system C-terminal sorting" evidence="2">
    <location>
        <begin position="173"/>
        <end position="248"/>
    </location>
</feature>
<dbReference type="InterPro" id="IPR026444">
    <property type="entry name" value="Secre_tail"/>
</dbReference>
<gene>
    <name evidence="3" type="ORF">GCM10010832_25340</name>
</gene>
<dbReference type="Pfam" id="PF18962">
    <property type="entry name" value="Por_Secre_tail"/>
    <property type="match status" value="1"/>
</dbReference>
<dbReference type="Proteomes" id="UP000599179">
    <property type="component" value="Unassembled WGS sequence"/>
</dbReference>
<dbReference type="NCBIfam" id="TIGR04183">
    <property type="entry name" value="Por_Secre_tail"/>
    <property type="match status" value="1"/>
</dbReference>
<evidence type="ECO:0000313" key="3">
    <source>
        <dbReference type="EMBL" id="GGE44248.1"/>
    </source>
</evidence>